<gene>
    <name evidence="1" type="ORF">CSKR_104688</name>
</gene>
<proteinExistence type="predicted"/>
<evidence type="ECO:0000313" key="2">
    <source>
        <dbReference type="Proteomes" id="UP000286415"/>
    </source>
</evidence>
<organism evidence="1 2">
    <name type="scientific">Clonorchis sinensis</name>
    <name type="common">Chinese liver fluke</name>
    <dbReference type="NCBI Taxonomy" id="79923"/>
    <lineage>
        <taxon>Eukaryota</taxon>
        <taxon>Metazoa</taxon>
        <taxon>Spiralia</taxon>
        <taxon>Lophotrochozoa</taxon>
        <taxon>Platyhelminthes</taxon>
        <taxon>Trematoda</taxon>
        <taxon>Digenea</taxon>
        <taxon>Opisthorchiida</taxon>
        <taxon>Opisthorchiata</taxon>
        <taxon>Opisthorchiidae</taxon>
        <taxon>Clonorchis</taxon>
    </lineage>
</organism>
<reference evidence="1 2" key="2">
    <citation type="journal article" date="2021" name="Genomics">
        <title>High-quality reference genome for Clonorchis sinensis.</title>
        <authorList>
            <person name="Young N.D."/>
            <person name="Stroehlein A.J."/>
            <person name="Kinkar L."/>
            <person name="Wang T."/>
            <person name="Sohn W.M."/>
            <person name="Chang B.C.H."/>
            <person name="Kaur P."/>
            <person name="Weisz D."/>
            <person name="Dudchenko O."/>
            <person name="Aiden E.L."/>
            <person name="Korhonen P.K."/>
            <person name="Gasser R.B."/>
        </authorList>
    </citation>
    <scope>NUCLEOTIDE SEQUENCE [LARGE SCALE GENOMIC DNA]</scope>
    <source>
        <strain evidence="1">Cs-k2</strain>
    </source>
</reference>
<sequence length="160" mass="17572">MHHWQPAIGQYWVMIGCWVQIFDQSDLGLMPDQQASRIPGQSCVGKSRAFVQRFIYIASGLDAGPASVSNSWPILCGIGFLAEAAPDCGRAISSLKNLQISLSGTAFFIYRALRNTTEFRRETLLIRLLKILRQPTTGFALLGAHQVGAVPEYPSNLCST</sequence>
<dbReference type="AlphaFoldDB" id="A0A419PLT0"/>
<dbReference type="EMBL" id="NIRI02000056">
    <property type="protein sequence ID" value="KAG5445422.1"/>
    <property type="molecule type" value="Genomic_DNA"/>
</dbReference>
<name>A0A419PLT0_CLOSI</name>
<keyword evidence="2" id="KW-1185">Reference proteome</keyword>
<dbReference type="Proteomes" id="UP000286415">
    <property type="component" value="Unassembled WGS sequence"/>
</dbReference>
<accession>A0A419PLT0</accession>
<evidence type="ECO:0000313" key="1">
    <source>
        <dbReference type="EMBL" id="KAG5445422.1"/>
    </source>
</evidence>
<dbReference type="InParanoid" id="A0A419PLT0"/>
<comment type="caution">
    <text evidence="1">The sequence shown here is derived from an EMBL/GenBank/DDBJ whole genome shotgun (WGS) entry which is preliminary data.</text>
</comment>
<protein>
    <submittedName>
        <fullName evidence="1">Uncharacterized protein</fullName>
    </submittedName>
</protein>
<reference evidence="1 2" key="1">
    <citation type="journal article" date="2018" name="Biotechnol. Adv.">
        <title>Improved genomic resources and new bioinformatic workflow for the carcinogenic parasite Clonorchis sinensis: Biotechnological implications.</title>
        <authorList>
            <person name="Wang D."/>
            <person name="Korhonen P.K."/>
            <person name="Gasser R.B."/>
            <person name="Young N.D."/>
        </authorList>
    </citation>
    <scope>NUCLEOTIDE SEQUENCE [LARGE SCALE GENOMIC DNA]</scope>
    <source>
        <strain evidence="1">Cs-k2</strain>
    </source>
</reference>